<dbReference type="EMBL" id="SCFB01000001">
    <property type="protein sequence ID" value="RZI47122.1"/>
    <property type="molecule type" value="Genomic_DNA"/>
</dbReference>
<evidence type="ECO:0000256" key="1">
    <source>
        <dbReference type="ARBA" id="ARBA00004141"/>
    </source>
</evidence>
<keyword evidence="4 5" id="KW-0472">Membrane</keyword>
<dbReference type="InterPro" id="IPR012340">
    <property type="entry name" value="NA-bd_OB-fold"/>
</dbReference>
<keyword evidence="3 5" id="KW-1133">Transmembrane helix</keyword>
<dbReference type="OrthoDB" id="9810336at2"/>
<accession>A0A4Q7DK37</accession>
<dbReference type="Proteomes" id="UP000293550">
    <property type="component" value="Unassembled WGS sequence"/>
</dbReference>
<reference evidence="7 8" key="1">
    <citation type="submission" date="2018-10" db="EMBL/GenBank/DDBJ databases">
        <title>An updated phylogeny of the Alphaproteobacteria reveals that the parasitic Rickettsiales and Holosporales have independent origins.</title>
        <authorList>
            <person name="Munoz-Gomez S.A."/>
            <person name="Hess S."/>
            <person name="Burger G."/>
            <person name="Lang B.F."/>
            <person name="Susko E."/>
            <person name="Slamovits C.H."/>
            <person name="Roger A.J."/>
        </authorList>
    </citation>
    <scope>NUCLEOTIDE SEQUENCE [LARGE SCALE GENOMIC DNA]</scope>
    <source>
        <strain evidence="7">HOLO01</strain>
    </source>
</reference>
<organism evidence="7 8">
    <name type="scientific">Candidatus Finniella inopinata</name>
    <dbReference type="NCBI Taxonomy" id="1696036"/>
    <lineage>
        <taxon>Bacteria</taxon>
        <taxon>Pseudomonadati</taxon>
        <taxon>Pseudomonadota</taxon>
        <taxon>Alphaproteobacteria</taxon>
        <taxon>Holosporales</taxon>
        <taxon>Candidatus Paracaedibacteraceae</taxon>
        <taxon>Candidatus Finniella</taxon>
    </lineage>
</organism>
<keyword evidence="2 5" id="KW-0812">Transmembrane</keyword>
<evidence type="ECO:0000256" key="3">
    <source>
        <dbReference type="ARBA" id="ARBA00022989"/>
    </source>
</evidence>
<comment type="subcellular location">
    <subcellularLocation>
        <location evidence="1">Membrane</location>
        <topology evidence="1">Multi-pass membrane protein</topology>
    </subcellularLocation>
</comment>
<gene>
    <name evidence="7" type="ORF">EQU50_00635</name>
</gene>
<name>A0A4Q7DK37_9PROT</name>
<dbReference type="GO" id="GO:0005886">
    <property type="term" value="C:plasma membrane"/>
    <property type="evidence" value="ECO:0007669"/>
    <property type="project" value="TreeGrafter"/>
</dbReference>
<protein>
    <submittedName>
        <fullName evidence="7">NfeD family protein</fullName>
    </submittedName>
</protein>
<feature type="transmembrane region" description="Helical" evidence="5">
    <location>
        <begin position="6"/>
        <end position="24"/>
    </location>
</feature>
<dbReference type="InterPro" id="IPR002810">
    <property type="entry name" value="NfeD-like_C"/>
</dbReference>
<evidence type="ECO:0000256" key="2">
    <source>
        <dbReference type="ARBA" id="ARBA00022692"/>
    </source>
</evidence>
<evidence type="ECO:0000256" key="4">
    <source>
        <dbReference type="ARBA" id="ARBA00023136"/>
    </source>
</evidence>
<dbReference type="RefSeq" id="WP_130153234.1">
    <property type="nucleotide sequence ID" value="NZ_SCFB01000001.1"/>
</dbReference>
<feature type="transmembrane region" description="Helical" evidence="5">
    <location>
        <begin position="56"/>
        <end position="74"/>
    </location>
</feature>
<evidence type="ECO:0000256" key="5">
    <source>
        <dbReference type="SAM" id="Phobius"/>
    </source>
</evidence>
<comment type="caution">
    <text evidence="7">The sequence shown here is derived from an EMBL/GenBank/DDBJ whole genome shotgun (WGS) entry which is preliminary data.</text>
</comment>
<dbReference type="Gene3D" id="2.40.50.140">
    <property type="entry name" value="Nucleic acid-binding proteins"/>
    <property type="match status" value="1"/>
</dbReference>
<dbReference type="PANTHER" id="PTHR33507">
    <property type="entry name" value="INNER MEMBRANE PROTEIN YBBJ"/>
    <property type="match status" value="1"/>
</dbReference>
<proteinExistence type="predicted"/>
<dbReference type="AlphaFoldDB" id="A0A4Q7DK37"/>
<evidence type="ECO:0000313" key="8">
    <source>
        <dbReference type="Proteomes" id="UP000293550"/>
    </source>
</evidence>
<evidence type="ECO:0000313" key="7">
    <source>
        <dbReference type="EMBL" id="RZI47122.1"/>
    </source>
</evidence>
<dbReference type="PANTHER" id="PTHR33507:SF3">
    <property type="entry name" value="INNER MEMBRANE PROTEIN YBBJ"/>
    <property type="match status" value="1"/>
</dbReference>
<dbReference type="Pfam" id="PF01957">
    <property type="entry name" value="NfeD"/>
    <property type="match status" value="1"/>
</dbReference>
<feature type="transmembrane region" description="Helical" evidence="5">
    <location>
        <begin position="31"/>
        <end position="50"/>
    </location>
</feature>
<keyword evidence="8" id="KW-1185">Reference proteome</keyword>
<feature type="domain" description="NfeD-like C-terminal" evidence="6">
    <location>
        <begin position="91"/>
        <end position="142"/>
    </location>
</feature>
<dbReference type="InterPro" id="IPR052165">
    <property type="entry name" value="Membrane_assoc_protease"/>
</dbReference>
<sequence>MSFYITAWHWIGFSLILLCLELFVGSPGVSLLWMAIASFVVAIVISSVAINFWAQLGMVAVLSVLLAWMGKFLFKSGGSKPNNLNQPGQRLVNTRLTLQQPIKNGHSRVHIHDSIWRVEGPDMPAGTKVIVIGVKGNALLVDRLDYHHE</sequence>
<evidence type="ECO:0000259" key="6">
    <source>
        <dbReference type="Pfam" id="PF01957"/>
    </source>
</evidence>